<proteinExistence type="predicted"/>
<reference evidence="1" key="1">
    <citation type="journal article" date="2021" name="Proc. Natl. Acad. Sci. U.S.A.">
        <title>A Catalog of Tens of Thousands of Viruses from Human Metagenomes Reveals Hidden Associations with Chronic Diseases.</title>
        <authorList>
            <person name="Tisza M.J."/>
            <person name="Buck C.B."/>
        </authorList>
    </citation>
    <scope>NUCLEOTIDE SEQUENCE</scope>
    <source>
        <strain evidence="1">CtZgu8</strain>
    </source>
</reference>
<dbReference type="EMBL" id="BK032617">
    <property type="protein sequence ID" value="DAF51535.1"/>
    <property type="molecule type" value="Genomic_DNA"/>
</dbReference>
<sequence length="612" mass="66181">MAEQIVDIIEATMPASSDVVVAARSAGGAAGLEAGRTAASELAGDMRDRLNALSSRLDVVVASGSDGGDVGTELRDVRVGADGTTYGSAGEAVRAQARLCVSVSEASASGVSGVRVILHRGEVLHDSGIGYKTVDGVLCYVTDVVMASAGEEYVYTGSANGAPFVFFYDSLMRNVGSVRTDNLNGEYVFQVPDGASYMRAQSFAWTDSTSDVTLSLREKDGEAIRWMLDGRYATALNVGRVSDAVGGVLSDVEGLVYGRGFLLGDETVLSPRYDEMTSGAFLNSSGGATPFDSGYTSDYIDLDLLGDTYITVRTMVAYESRAAALYNRDYEFIRILGDNEDTSKITSVEFTVSLRECRRIGGAYIRFGFLGYIVPDANKFQVVSTAPVALGDYIDSRAVAAYASNVLYGKKYVICGDSFSAEIGSNNHHPYGKFIADRNNMTYVNLAIAGTTMSTGVASNNFCQYRYKEVPTDADYITLCYGLNEESRIPDHIGTKESTELDTLWGAWNFSLEYLITNMPYAKIGIIIADAWTSQTMHDTLVEIAEWWGIPYLDLKGDPRIPMGLQGRLPSGSVSSKATELRQKAFAASDAHPNEKAHEYRSTIIEHFLRTL</sequence>
<name>A0A8S5SLJ4_9CAUD</name>
<organism evidence="1">
    <name type="scientific">Siphoviridae sp. ctZgu8</name>
    <dbReference type="NCBI Taxonomy" id="2827893"/>
    <lineage>
        <taxon>Viruses</taxon>
        <taxon>Duplodnaviria</taxon>
        <taxon>Heunggongvirae</taxon>
        <taxon>Uroviricota</taxon>
        <taxon>Caudoviricetes</taxon>
    </lineage>
</organism>
<dbReference type="SUPFAM" id="SSF52266">
    <property type="entry name" value="SGNH hydrolase"/>
    <property type="match status" value="1"/>
</dbReference>
<protein>
    <submittedName>
        <fullName evidence="1">GDSL like Lipase Acylhydrolase</fullName>
    </submittedName>
</protein>
<dbReference type="Gene3D" id="3.40.50.1110">
    <property type="entry name" value="SGNH hydrolase"/>
    <property type="match status" value="1"/>
</dbReference>
<evidence type="ECO:0000313" key="1">
    <source>
        <dbReference type="EMBL" id="DAF51535.1"/>
    </source>
</evidence>
<dbReference type="InterPro" id="IPR036514">
    <property type="entry name" value="SGNH_hydro_sf"/>
</dbReference>
<accession>A0A8S5SLJ4</accession>